<sequence length="88" mass="9259">MGVWGARPPKIMTEDPVRTFHGHRSPDDVGLTCQHTNRTSETNPAIEMGVRGLAPAGGVGARPPQDKTMIAKGEGVPAEQAGSKIGWS</sequence>
<dbReference type="EMBL" id="BSTI01000002">
    <property type="protein sequence ID" value="GLY64212.1"/>
    <property type="molecule type" value="Genomic_DNA"/>
</dbReference>
<protein>
    <submittedName>
        <fullName evidence="2">Uncharacterized protein</fullName>
    </submittedName>
</protein>
<accession>A0A9W6QY96</accession>
<comment type="caution">
    <text evidence="2">The sequence shown here is derived from an EMBL/GenBank/DDBJ whole genome shotgun (WGS) entry which is preliminary data.</text>
</comment>
<feature type="region of interest" description="Disordered" evidence="1">
    <location>
        <begin position="54"/>
        <end position="88"/>
    </location>
</feature>
<proteinExistence type="predicted"/>
<dbReference type="AlphaFoldDB" id="A0A9W6QY96"/>
<evidence type="ECO:0000256" key="1">
    <source>
        <dbReference type="SAM" id="MobiDB-lite"/>
    </source>
</evidence>
<evidence type="ECO:0000313" key="2">
    <source>
        <dbReference type="EMBL" id="GLY64212.1"/>
    </source>
</evidence>
<dbReference type="Proteomes" id="UP001165136">
    <property type="component" value="Unassembled WGS sequence"/>
</dbReference>
<gene>
    <name evidence="2" type="ORF">Atai01_08310</name>
</gene>
<evidence type="ECO:0000313" key="3">
    <source>
        <dbReference type="Proteomes" id="UP001165136"/>
    </source>
</evidence>
<feature type="region of interest" description="Disordered" evidence="1">
    <location>
        <begin position="1"/>
        <end position="32"/>
    </location>
</feature>
<keyword evidence="3" id="KW-1185">Reference proteome</keyword>
<reference evidence="2" key="1">
    <citation type="submission" date="2023-03" db="EMBL/GenBank/DDBJ databases">
        <title>Amycolatopsis taiwanensis NBRC 103393.</title>
        <authorList>
            <person name="Ichikawa N."/>
            <person name="Sato H."/>
            <person name="Tonouchi N."/>
        </authorList>
    </citation>
    <scope>NUCLEOTIDE SEQUENCE</scope>
    <source>
        <strain evidence="2">NBRC 103393</strain>
    </source>
</reference>
<organism evidence="2 3">
    <name type="scientific">Amycolatopsis taiwanensis</name>
    <dbReference type="NCBI Taxonomy" id="342230"/>
    <lineage>
        <taxon>Bacteria</taxon>
        <taxon>Bacillati</taxon>
        <taxon>Actinomycetota</taxon>
        <taxon>Actinomycetes</taxon>
        <taxon>Pseudonocardiales</taxon>
        <taxon>Pseudonocardiaceae</taxon>
        <taxon>Amycolatopsis</taxon>
    </lineage>
</organism>
<name>A0A9W6QY96_9PSEU</name>